<evidence type="ECO:0000313" key="2">
    <source>
        <dbReference type="EMBL" id="TXG49746.1"/>
    </source>
</evidence>
<evidence type="ECO:0000256" key="1">
    <source>
        <dbReference type="SAM" id="Phobius"/>
    </source>
</evidence>
<keyword evidence="3" id="KW-1185">Reference proteome</keyword>
<proteinExistence type="predicted"/>
<evidence type="ECO:0000313" key="3">
    <source>
        <dbReference type="Proteomes" id="UP000323000"/>
    </source>
</evidence>
<keyword evidence="1" id="KW-1133">Transmembrane helix</keyword>
<gene>
    <name evidence="2" type="ORF">EZV62_025621</name>
</gene>
<reference evidence="3" key="1">
    <citation type="journal article" date="2019" name="Gigascience">
        <title>De novo genome assembly of the endangered Acer yangbiense, a plant species with extremely small populations endemic to Yunnan Province, China.</title>
        <authorList>
            <person name="Yang J."/>
            <person name="Wariss H.M."/>
            <person name="Tao L."/>
            <person name="Zhang R."/>
            <person name="Yun Q."/>
            <person name="Hollingsworth P."/>
            <person name="Dao Z."/>
            <person name="Luo G."/>
            <person name="Guo H."/>
            <person name="Ma Y."/>
            <person name="Sun W."/>
        </authorList>
    </citation>
    <scope>NUCLEOTIDE SEQUENCE [LARGE SCALE GENOMIC DNA]</scope>
    <source>
        <strain evidence="3">cv. Malutang</strain>
    </source>
</reference>
<dbReference type="EMBL" id="VAHF01000012">
    <property type="protein sequence ID" value="TXG49746.1"/>
    <property type="molecule type" value="Genomic_DNA"/>
</dbReference>
<feature type="transmembrane region" description="Helical" evidence="1">
    <location>
        <begin position="86"/>
        <end position="104"/>
    </location>
</feature>
<sequence>MSPVGLWCNKESLPKDSPLSDLPIEGLSYVSNCKKYNVHVYCAIRMMLQQCEKGVHLRNSLKQSIQGFLETYLGGILKRQRRRRKIAMCFVIIHLVLELVSAVLDQVSSSVNKTQCALFGALYHFHGIIIEIKDESILVPLRILLE</sequence>
<dbReference type="Proteomes" id="UP000323000">
    <property type="component" value="Chromosome 12"/>
</dbReference>
<dbReference type="AlphaFoldDB" id="A0A5C7H0E3"/>
<keyword evidence="1" id="KW-0472">Membrane</keyword>
<name>A0A5C7H0E3_9ROSI</name>
<comment type="caution">
    <text evidence="2">The sequence shown here is derived from an EMBL/GenBank/DDBJ whole genome shotgun (WGS) entry which is preliminary data.</text>
</comment>
<keyword evidence="1" id="KW-0812">Transmembrane</keyword>
<organism evidence="2 3">
    <name type="scientific">Acer yangbiense</name>
    <dbReference type="NCBI Taxonomy" id="1000413"/>
    <lineage>
        <taxon>Eukaryota</taxon>
        <taxon>Viridiplantae</taxon>
        <taxon>Streptophyta</taxon>
        <taxon>Embryophyta</taxon>
        <taxon>Tracheophyta</taxon>
        <taxon>Spermatophyta</taxon>
        <taxon>Magnoliopsida</taxon>
        <taxon>eudicotyledons</taxon>
        <taxon>Gunneridae</taxon>
        <taxon>Pentapetalae</taxon>
        <taxon>rosids</taxon>
        <taxon>malvids</taxon>
        <taxon>Sapindales</taxon>
        <taxon>Sapindaceae</taxon>
        <taxon>Hippocastanoideae</taxon>
        <taxon>Acereae</taxon>
        <taxon>Acer</taxon>
    </lineage>
</organism>
<accession>A0A5C7H0E3</accession>
<protein>
    <submittedName>
        <fullName evidence="2">Uncharacterized protein</fullName>
    </submittedName>
</protein>